<dbReference type="RefSeq" id="WP_053041973.1">
    <property type="nucleotide sequence ID" value="NZ_CP090475.1"/>
</dbReference>
<sequence>MCNSSNFRERIQKTYTKKDLEKALGLKNKAQLQKRIDKLVDIYKVDMKKFQKNSGESERAAYSFNGIAFDILCVLLNNMTDDNIPKAITDEDVRLRKDAIKNIDITQYANFIKNVKNDIDKIEFKPLKLHIHAQKAYQDVKKVFDSGSKINDKLQLASEVMSQLPIDKQVELSDKIALAIHETIYSSFSESKYNERINEHHQTSERSSQHDFRYNYFVNQLTDNVITEGIDEERAFIYDRDEQLDWLLVNILNKVQRAADGWGMRNAKPHHRTQTFRDMEHYFLRDVSKMIDKELNKKENLNKQSKKYDFDNKIKVINDNIELFNEDELIRKHLLELRKRLDFHSAAVLNQKNHSHIGNEMFQYFMDDMQQVVTLIDRYINKTEHYNDMKNGYINEYKSFYNAYNNEIEVIKTHENNIPMAMLMKQFKNQLLKRRNNRKSSN</sequence>
<accession>A0A1B1UYB3</accession>
<dbReference type="InterPro" id="IPR046101">
    <property type="entry name" value="DUF6038"/>
</dbReference>
<dbReference type="AlphaFoldDB" id="A0A1B1UYB3"/>
<evidence type="ECO:0000313" key="1">
    <source>
        <dbReference type="EMBL" id="ANW08041.1"/>
    </source>
</evidence>
<protein>
    <submittedName>
        <fullName evidence="1">Uncharacterized protein</fullName>
    </submittedName>
</protein>
<dbReference type="EMBL" id="KX181861">
    <property type="protein sequence ID" value="ANW08041.1"/>
    <property type="molecule type" value="Genomic_DNA"/>
</dbReference>
<reference evidence="1" key="1">
    <citation type="submission" date="2016-05" db="EMBL/GenBank/DDBJ databases">
        <title>Clue for the horizontal gene transfer of serine-aspartate repeat gene from a novel composite staphylococcal cassette chromosome of Staphylococcus haemolyticus.</title>
        <authorList>
            <person name="Wu Z."/>
            <person name="Xue H."/>
            <person name="Zhao X."/>
        </authorList>
    </citation>
    <scope>NUCLEOTIDE SEQUENCE</scope>
    <source>
        <strain evidence="1">BC05211</strain>
    </source>
</reference>
<dbReference type="Pfam" id="PF19504">
    <property type="entry name" value="DUF6038"/>
    <property type="match status" value="1"/>
</dbReference>
<name>A0A1B1UYB3_STAHA</name>
<proteinExistence type="predicted"/>
<organism evidence="1">
    <name type="scientific">Staphylococcus haemolyticus</name>
    <dbReference type="NCBI Taxonomy" id="1283"/>
    <lineage>
        <taxon>Bacteria</taxon>
        <taxon>Bacillati</taxon>
        <taxon>Bacillota</taxon>
        <taxon>Bacilli</taxon>
        <taxon>Bacillales</taxon>
        <taxon>Staphylococcaceae</taxon>
        <taxon>Staphylococcus</taxon>
    </lineage>
</organism>